<dbReference type="EC" id="2.7.8.-" evidence="17"/>
<feature type="active site" description="Proton acceptor" evidence="17">
    <location>
        <position position="91"/>
    </location>
</feature>
<dbReference type="PROSITE" id="PS00379">
    <property type="entry name" value="CDP_ALCOHOL_P_TRANSF"/>
    <property type="match status" value="1"/>
</dbReference>
<feature type="binding site" evidence="17">
    <location>
        <position position="70"/>
    </location>
    <ligand>
        <name>a CDP-1,2-diacyl-sn-glycerol</name>
        <dbReference type="ChEBI" id="CHEBI:58332"/>
    </ligand>
</feature>
<evidence type="ECO:0000256" key="17">
    <source>
        <dbReference type="HAMAP-Rule" id="MF_02241"/>
    </source>
</evidence>
<keyword evidence="17" id="KW-1208">Phospholipid metabolism</keyword>
<evidence type="ECO:0000256" key="7">
    <source>
        <dbReference type="ARBA" id="ARBA00022679"/>
    </source>
</evidence>
<gene>
    <name evidence="19" type="ORF">HW450_01335</name>
</gene>
<comment type="catalytic activity">
    <reaction evidence="16 17">
        <text>a CDP-1,2-diacyl-sn-glycerol + 1D-myo-inositol 3-phosphate = a 1,2-diacyl-sn-glycero-3-phospho-(1D-myo-inositol-3-phosphate) + CMP + H(+)</text>
        <dbReference type="Rhea" id="RHEA:60504"/>
        <dbReference type="ChEBI" id="CHEBI:15378"/>
        <dbReference type="ChEBI" id="CHEBI:58088"/>
        <dbReference type="ChEBI" id="CHEBI:58332"/>
        <dbReference type="ChEBI" id="CHEBI:58401"/>
        <dbReference type="ChEBI" id="CHEBI:60377"/>
    </reaction>
</comment>
<feature type="binding site" evidence="17">
    <location>
        <position position="69"/>
    </location>
    <ligand>
        <name>Mg(2+)</name>
        <dbReference type="ChEBI" id="CHEBI:18420"/>
        <label>1</label>
    </ligand>
</feature>
<comment type="function">
    <text evidence="17">Catalyzes the conjugation of the 1'-hydroxyl group of D-myo-inositol-3-phosphate (also named L-myo-inositol-1-phosphate) with a lipid tail of cytidine diphosphate diacylglycerol (CDP-DAG), forming phosphatidylinositol phosphate (PIP) and CMP. PIP is a precursor of phosphatidylinositol (PI) which is an essential lipid required for cell wall formation.</text>
</comment>
<keyword evidence="17" id="KW-0443">Lipid metabolism</keyword>
<comment type="pathway">
    <text evidence="3">Lipid metabolism.</text>
</comment>
<feature type="binding site" evidence="17">
    <location>
        <position position="80"/>
    </location>
    <ligand>
        <name>a CDP-1,2-diacyl-sn-glycerol</name>
        <dbReference type="ChEBI" id="CHEBI:58332"/>
    </ligand>
</feature>
<keyword evidence="11 17" id="KW-1133">Transmembrane helix</keyword>
<dbReference type="Gene3D" id="1.20.120.1760">
    <property type="match status" value="1"/>
</dbReference>
<feature type="binding site" evidence="17">
    <location>
        <position position="74"/>
    </location>
    <ligand>
        <name>a CDP-1,2-diacyl-sn-glycerol</name>
        <dbReference type="ChEBI" id="CHEBI:58332"/>
    </ligand>
</feature>
<dbReference type="Proteomes" id="UP000515570">
    <property type="component" value="Chromosome"/>
</dbReference>
<evidence type="ECO:0000256" key="16">
    <source>
        <dbReference type="ARBA" id="ARBA00048865"/>
    </source>
</evidence>
<feature type="binding site" evidence="17">
    <location>
        <begin position="29"/>
        <end position="32"/>
    </location>
    <ligand>
        <name>a CDP-1,2-diacyl-sn-glycerol</name>
        <dbReference type="ChEBI" id="CHEBI:58332"/>
    </ligand>
</feature>
<comment type="catalytic activity">
    <reaction evidence="13 17">
        <text>1,2-di-(9Z-octadecenoyl)-sn-glycero-3-cytidine-5'-diphosphate + 1D-myo-inositol 3-phosphate = 1,2-di-(9Z-octadecenoyl)-sn-glycero-3-phospho-(1D-myo-inositol-3-phosphate) + CMP + H(+)</text>
        <dbReference type="Rhea" id="RHEA:61216"/>
        <dbReference type="ChEBI" id="CHEBI:15378"/>
        <dbReference type="ChEBI" id="CHEBI:58401"/>
        <dbReference type="ChEBI" id="CHEBI:60377"/>
        <dbReference type="ChEBI" id="CHEBI:85356"/>
        <dbReference type="ChEBI" id="CHEBI:144472"/>
    </reaction>
</comment>
<comment type="similarity">
    <text evidence="4 17 18">Belongs to the CDP-alcohol phosphatidyltransferase class-I family.</text>
</comment>
<evidence type="ECO:0000256" key="10">
    <source>
        <dbReference type="ARBA" id="ARBA00022842"/>
    </source>
</evidence>
<comment type="subunit">
    <text evidence="5 17">Homodimer.</text>
</comment>
<evidence type="ECO:0000256" key="18">
    <source>
        <dbReference type="RuleBase" id="RU003750"/>
    </source>
</evidence>
<feature type="binding site" evidence="17">
    <location>
        <position position="66"/>
    </location>
    <ligand>
        <name>Mg(2+)</name>
        <dbReference type="ChEBI" id="CHEBI:18420"/>
        <label>1</label>
    </ligand>
</feature>
<comment type="cofactor">
    <cofactor evidence="17">
        <name>Mg(2+)</name>
        <dbReference type="ChEBI" id="CHEBI:18420"/>
    </cofactor>
    <text evidence="17">Contains a di-nuclear catalytic Mg(2+) center.</text>
</comment>
<dbReference type="InterPro" id="IPR043130">
    <property type="entry name" value="CDP-OH_PTrfase_TM_dom"/>
</dbReference>
<dbReference type="EMBL" id="CP059833">
    <property type="protein sequence ID" value="QMV85435.1"/>
    <property type="molecule type" value="Genomic_DNA"/>
</dbReference>
<keyword evidence="8 17" id="KW-0812">Transmembrane</keyword>
<sequence length="211" mass="22009">MLSVHGRKPAAVIVEPIARTFLKLGLSPNVVTVAGTVISCAIILTLVPTGHLFLAAVLSGLFTAFDMLDGTMARLRGGGTVFGATLDASCDRVTDGVLFSVIVWWLIYRYEASQALVAAAFTTLVASQVISYVKARAEAGGIKIIGGLIERPERLIIGLTGLGLTGLGVPYAIDVALWVLAVGSVVTVVQRLMKASHDPHGTEFITAPPGA</sequence>
<keyword evidence="17" id="KW-0594">Phospholipid biosynthesis</keyword>
<keyword evidence="6 17" id="KW-1003">Cell membrane</keyword>
<evidence type="ECO:0000313" key="20">
    <source>
        <dbReference type="Proteomes" id="UP000515570"/>
    </source>
</evidence>
<dbReference type="RefSeq" id="WP_182386257.1">
    <property type="nucleotide sequence ID" value="NZ_CP059833.1"/>
</dbReference>
<protein>
    <recommendedName>
        <fullName evidence="14 17">Phosphatidylinositol phosphate synthase</fullName>
        <shortName evidence="17">PIP synthase</shortName>
        <ecNumber evidence="17">2.7.8.-</ecNumber>
    </recommendedName>
    <alternativeName>
        <fullName evidence="15 17">CDP-diacylglycerol--D-myo-inositol-3-phosphate 3-phosphatidyltransferase</fullName>
    </alternativeName>
</protein>
<evidence type="ECO:0000256" key="3">
    <source>
        <dbReference type="ARBA" id="ARBA00005189"/>
    </source>
</evidence>
<keyword evidence="12 17" id="KW-0472">Membrane</keyword>
<dbReference type="GO" id="GO:0008654">
    <property type="term" value="P:phospholipid biosynthetic process"/>
    <property type="evidence" value="ECO:0007669"/>
    <property type="project" value="UniProtKB-UniRule"/>
</dbReference>
<dbReference type="NCBIfam" id="NF045883">
    <property type="entry name" value="PIPSynth"/>
    <property type="match status" value="1"/>
</dbReference>
<dbReference type="InterPro" id="IPR044268">
    <property type="entry name" value="PIP_synthase_PgsA1"/>
</dbReference>
<keyword evidence="20" id="KW-1185">Reference proteome</keyword>
<evidence type="ECO:0000256" key="11">
    <source>
        <dbReference type="ARBA" id="ARBA00022989"/>
    </source>
</evidence>
<comment type="pathway">
    <text evidence="2 17">Phospholipid metabolism; phosphatidylinositol phosphate biosynthesis.</text>
</comment>
<organism evidence="19 20">
    <name type="scientific">Corynebacterium hindlerae</name>
    <dbReference type="NCBI Taxonomy" id="699041"/>
    <lineage>
        <taxon>Bacteria</taxon>
        <taxon>Bacillati</taxon>
        <taxon>Actinomycetota</taxon>
        <taxon>Actinomycetes</taxon>
        <taxon>Mycobacteriales</taxon>
        <taxon>Corynebacteriaceae</taxon>
        <taxon>Corynebacterium</taxon>
    </lineage>
</organism>
<comment type="subcellular location">
    <subcellularLocation>
        <location evidence="1 17">Cell membrane</location>
        <topology evidence="1 17">Multi-pass membrane protein</topology>
    </subcellularLocation>
</comment>
<reference evidence="19 20" key="1">
    <citation type="submission" date="2020-07" db="EMBL/GenBank/DDBJ databases">
        <title>non toxigenic Corynebacterium sp. nov from a clinical source.</title>
        <authorList>
            <person name="Bernier A.-M."/>
            <person name="Bernard K."/>
        </authorList>
    </citation>
    <scope>NUCLEOTIDE SEQUENCE [LARGE SCALE GENOMIC DNA]</scope>
    <source>
        <strain evidence="20">NML 93-0612</strain>
    </source>
</reference>
<accession>A0A7G5FFP4</accession>
<proteinExistence type="inferred from homology"/>
<evidence type="ECO:0000256" key="15">
    <source>
        <dbReference type="ARBA" id="ARBA00033137"/>
    </source>
</evidence>
<evidence type="ECO:0000256" key="13">
    <source>
        <dbReference type="ARBA" id="ARBA00023935"/>
    </source>
</evidence>
<evidence type="ECO:0000256" key="2">
    <source>
        <dbReference type="ARBA" id="ARBA00004805"/>
    </source>
</evidence>
<dbReference type="GO" id="GO:0005886">
    <property type="term" value="C:plasma membrane"/>
    <property type="evidence" value="ECO:0007669"/>
    <property type="project" value="UniProtKB-SubCell"/>
</dbReference>
<name>A0A7G5FFP4_9CORY</name>
<dbReference type="GO" id="GO:0000287">
    <property type="term" value="F:magnesium ion binding"/>
    <property type="evidence" value="ECO:0007669"/>
    <property type="project" value="UniProtKB-UniRule"/>
</dbReference>
<keyword evidence="9 17" id="KW-0479">Metal-binding</keyword>
<dbReference type="HAMAP" id="MF_02241">
    <property type="entry name" value="PIP_synthase"/>
    <property type="match status" value="1"/>
</dbReference>
<keyword evidence="7 17" id="KW-0808">Transferase</keyword>
<evidence type="ECO:0000256" key="8">
    <source>
        <dbReference type="ARBA" id="ARBA00022692"/>
    </source>
</evidence>
<feature type="binding site" evidence="17">
    <location>
        <position position="87"/>
    </location>
    <ligand>
        <name>Mg(2+)</name>
        <dbReference type="ChEBI" id="CHEBI:18420"/>
        <label>2</label>
    </ligand>
</feature>
<evidence type="ECO:0000256" key="1">
    <source>
        <dbReference type="ARBA" id="ARBA00004651"/>
    </source>
</evidence>
<dbReference type="Pfam" id="PF01066">
    <property type="entry name" value="CDP-OH_P_transf"/>
    <property type="match status" value="1"/>
</dbReference>
<dbReference type="InterPro" id="IPR048254">
    <property type="entry name" value="CDP_ALCOHOL_P_TRANSF_CS"/>
</dbReference>
<feature type="binding site" evidence="17">
    <location>
        <position position="66"/>
    </location>
    <ligand>
        <name>Mg(2+)</name>
        <dbReference type="ChEBI" id="CHEBI:18420"/>
        <label>2</label>
    </ligand>
</feature>
<keyword evidence="10 17" id="KW-0460">Magnesium</keyword>
<evidence type="ECO:0000256" key="9">
    <source>
        <dbReference type="ARBA" id="ARBA00022723"/>
    </source>
</evidence>
<dbReference type="UniPathway" id="UPA00220"/>
<evidence type="ECO:0000256" key="14">
    <source>
        <dbReference type="ARBA" id="ARBA00024082"/>
    </source>
</evidence>
<dbReference type="InterPro" id="IPR000462">
    <property type="entry name" value="CDP-OH_P_trans"/>
</dbReference>
<feature type="transmembrane region" description="Helical" evidence="17">
    <location>
        <begin position="50"/>
        <end position="68"/>
    </location>
</feature>
<dbReference type="AlphaFoldDB" id="A0A7G5FFP4"/>
<evidence type="ECO:0000256" key="4">
    <source>
        <dbReference type="ARBA" id="ARBA00010441"/>
    </source>
</evidence>
<evidence type="ECO:0000313" key="19">
    <source>
        <dbReference type="EMBL" id="QMV85435.1"/>
    </source>
</evidence>
<keyword evidence="17" id="KW-0444">Lipid biosynthesis</keyword>
<dbReference type="GO" id="GO:0016780">
    <property type="term" value="F:phosphotransferase activity, for other substituted phosphate groups"/>
    <property type="evidence" value="ECO:0007669"/>
    <property type="project" value="UniProtKB-UniRule"/>
</dbReference>
<feature type="binding site" evidence="17">
    <location>
        <position position="87"/>
    </location>
    <ligand>
        <name>Mg(2+)</name>
        <dbReference type="ChEBI" id="CHEBI:18420"/>
        <label>1</label>
    </ligand>
</feature>
<feature type="binding site" evidence="17">
    <location>
        <position position="91"/>
    </location>
    <ligand>
        <name>Mg(2+)</name>
        <dbReference type="ChEBI" id="CHEBI:18420"/>
        <label>2</label>
    </ligand>
</feature>
<comment type="caution">
    <text evidence="17">Lacks conserved residue(s) required for the propagation of feature annotation.</text>
</comment>
<evidence type="ECO:0000256" key="12">
    <source>
        <dbReference type="ARBA" id="ARBA00023136"/>
    </source>
</evidence>
<evidence type="ECO:0000256" key="6">
    <source>
        <dbReference type="ARBA" id="ARBA00022475"/>
    </source>
</evidence>
<evidence type="ECO:0000256" key="5">
    <source>
        <dbReference type="ARBA" id="ARBA00011738"/>
    </source>
</evidence>